<evidence type="ECO:0000313" key="1">
    <source>
        <dbReference type="EMBL" id="SFC33362.1"/>
    </source>
</evidence>
<name>A0A1I1ICD4_9BACT</name>
<gene>
    <name evidence="1" type="ORF">SAMN05421780_104293</name>
</gene>
<sequence length="173" mass="19776">MQISDKKAGRVLLPSSGSDSLFVMQLYYNENHYKSKTQNIARFWSMDFEDERNGTVQYETLNEYNGYIKFIEYIQKLNVSGRLWRAFIYYNTILDGSGKPELITGFAGTKPKNFLTQAEAYSGLTMEQVQTSRTICTDAPAAPIELDFGQKAVQPPQAVEAITRTINQFQNHY</sequence>
<dbReference type="OrthoDB" id="9803461at2"/>
<dbReference type="AlphaFoldDB" id="A0A1I1ICD4"/>
<organism evidence="1 2">
    <name type="scientific">Flexibacter flexilis DSM 6793</name>
    <dbReference type="NCBI Taxonomy" id="927664"/>
    <lineage>
        <taxon>Bacteria</taxon>
        <taxon>Pseudomonadati</taxon>
        <taxon>Bacteroidota</taxon>
        <taxon>Cytophagia</taxon>
        <taxon>Cytophagales</taxon>
        <taxon>Flexibacteraceae</taxon>
        <taxon>Flexibacter</taxon>
    </lineage>
</organism>
<dbReference type="STRING" id="927664.SAMN05421780_104293"/>
<keyword evidence="2" id="KW-1185">Reference proteome</keyword>
<dbReference type="EMBL" id="FOLE01000004">
    <property type="protein sequence ID" value="SFC33362.1"/>
    <property type="molecule type" value="Genomic_DNA"/>
</dbReference>
<dbReference type="Proteomes" id="UP000199514">
    <property type="component" value="Unassembled WGS sequence"/>
</dbReference>
<evidence type="ECO:0000313" key="2">
    <source>
        <dbReference type="Proteomes" id="UP000199514"/>
    </source>
</evidence>
<protein>
    <submittedName>
        <fullName evidence="1">Uncharacterized protein</fullName>
    </submittedName>
</protein>
<reference evidence="1 2" key="1">
    <citation type="submission" date="2016-10" db="EMBL/GenBank/DDBJ databases">
        <authorList>
            <person name="de Groot N.N."/>
        </authorList>
    </citation>
    <scope>NUCLEOTIDE SEQUENCE [LARGE SCALE GENOMIC DNA]</scope>
    <source>
        <strain evidence="1 2">DSM 6793</strain>
    </source>
</reference>
<proteinExistence type="predicted"/>
<accession>A0A1I1ICD4</accession>
<dbReference type="RefSeq" id="WP_091511237.1">
    <property type="nucleotide sequence ID" value="NZ_FOLE01000004.1"/>
</dbReference>